<dbReference type="InterPro" id="IPR032843">
    <property type="entry name" value="Jiv"/>
</dbReference>
<dbReference type="PANTHER" id="PTHR45270:SF4">
    <property type="entry name" value="CHAPERONE DNAJ-DOMAIN SUPERFAMILY PROTEIN"/>
    <property type="match status" value="1"/>
</dbReference>
<feature type="transmembrane region" description="Helical" evidence="2">
    <location>
        <begin position="119"/>
        <end position="144"/>
    </location>
</feature>
<evidence type="ECO:0000259" key="3">
    <source>
        <dbReference type="PROSITE" id="PS50076"/>
    </source>
</evidence>
<feature type="transmembrane region" description="Helical" evidence="2">
    <location>
        <begin position="150"/>
        <end position="170"/>
    </location>
</feature>
<protein>
    <submittedName>
        <fullName evidence="4">Putative DnaJ domain, cleavage inducing molecular chaperone, Jiv</fullName>
    </submittedName>
</protein>
<organism evidence="4 5">
    <name type="scientific">Rosa chinensis</name>
    <name type="common">China rose</name>
    <dbReference type="NCBI Taxonomy" id="74649"/>
    <lineage>
        <taxon>Eukaryota</taxon>
        <taxon>Viridiplantae</taxon>
        <taxon>Streptophyta</taxon>
        <taxon>Embryophyta</taxon>
        <taxon>Tracheophyta</taxon>
        <taxon>Spermatophyta</taxon>
        <taxon>Magnoliopsida</taxon>
        <taxon>eudicotyledons</taxon>
        <taxon>Gunneridae</taxon>
        <taxon>Pentapetalae</taxon>
        <taxon>rosids</taxon>
        <taxon>fabids</taxon>
        <taxon>Rosales</taxon>
        <taxon>Rosaceae</taxon>
        <taxon>Rosoideae</taxon>
        <taxon>Rosoideae incertae sedis</taxon>
        <taxon>Rosa</taxon>
    </lineage>
</organism>
<feature type="domain" description="J" evidence="3">
    <location>
        <begin position="292"/>
        <end position="359"/>
    </location>
</feature>
<feature type="transmembrane region" description="Helical" evidence="2">
    <location>
        <begin position="91"/>
        <end position="112"/>
    </location>
</feature>
<dbReference type="PROSITE" id="PS50076">
    <property type="entry name" value="DNAJ_2"/>
    <property type="match status" value="1"/>
</dbReference>
<dbReference type="Gramene" id="PRQ39515">
    <property type="protein sequence ID" value="PRQ39515"/>
    <property type="gene ID" value="RchiOBHm_Chr4g0426071"/>
</dbReference>
<feature type="transmembrane region" description="Helical" evidence="2">
    <location>
        <begin position="177"/>
        <end position="194"/>
    </location>
</feature>
<dbReference type="Pfam" id="PF00226">
    <property type="entry name" value="DnaJ"/>
    <property type="match status" value="1"/>
</dbReference>
<dbReference type="SMART" id="SM00271">
    <property type="entry name" value="DnaJ"/>
    <property type="match status" value="1"/>
</dbReference>
<feature type="transmembrane region" description="Helical" evidence="2">
    <location>
        <begin position="65"/>
        <end position="85"/>
    </location>
</feature>
<dbReference type="CDD" id="cd06257">
    <property type="entry name" value="DnaJ"/>
    <property type="match status" value="1"/>
</dbReference>
<feature type="compositionally biased region" description="Polar residues" evidence="1">
    <location>
        <begin position="499"/>
        <end position="516"/>
    </location>
</feature>
<dbReference type="AlphaFoldDB" id="A0A2P6QZ95"/>
<keyword evidence="2" id="KW-0812">Transmembrane</keyword>
<evidence type="ECO:0000313" key="5">
    <source>
        <dbReference type="Proteomes" id="UP000238479"/>
    </source>
</evidence>
<dbReference type="OMA" id="ICQGMKC"/>
<dbReference type="Proteomes" id="UP000238479">
    <property type="component" value="Chromosome 4"/>
</dbReference>
<dbReference type="InterPro" id="IPR036869">
    <property type="entry name" value="J_dom_sf"/>
</dbReference>
<evidence type="ECO:0000313" key="4">
    <source>
        <dbReference type="EMBL" id="PRQ39515.1"/>
    </source>
</evidence>
<name>A0A2P6QZ95_ROSCH</name>
<dbReference type="Pfam" id="PF14901">
    <property type="entry name" value="Jiv90"/>
    <property type="match status" value="1"/>
</dbReference>
<dbReference type="Gene3D" id="1.10.287.110">
    <property type="entry name" value="DnaJ domain"/>
    <property type="match status" value="1"/>
</dbReference>
<sequence length="585" mass="65548">MGKIESSDSVLVRNLRASTLSFLKVANEWLQRHKPMILTVTSKVQNGRDYVQTKVDQAYPIVKKWLTQLWSVLFIISMLWFNFTLRGIDSFVRMGTTSLFSVIWFSILSVVSMVGMFKFLIVLVSAALIGVFIGFMLAILLVALSGALFLWLYGSFWTTVLVIFFGGLAFTLSHERVALLIATVYSMYCAWTYVGWLGVLLGLNLSFISSECLIYFLKNNVNHNTRPTGSPEQTSGMHDQQGFFNGEHVHSSSSENGPWFSADRSPGVPSTSGADSELTSEDEIVRLLNCTDHYSVLGFSRYEDVDISLLKREYKKKAMLVHPDKNMGNEKAAEAFKKLQNAYEVLLDSLKRKAYDDELRSQELLNIFRRFKSASQKDGGNGFFPSGFGSPEADGEDPFGESRRIACNKCNNFHTWSLTRKSKSRARWCQDCKDFHQAKDGDGWVEQSSQPFFFGLLQKVDTPSAFVCADSKIYNASEWYICQGMRCPANTHKPSFHVNTSVTSTKHNSGKGTNSGQRGGRMPASVEECMTEEEFVEWLQNAMQTGMYENFSAGTSAESPSAKSGNGTKTSGSANKRKKKGKKQW</sequence>
<keyword evidence="2" id="KW-1133">Transmembrane helix</keyword>
<feature type="region of interest" description="Disordered" evidence="1">
    <location>
        <begin position="550"/>
        <end position="585"/>
    </location>
</feature>
<dbReference type="EMBL" id="PDCK01000042">
    <property type="protein sequence ID" value="PRQ39515.1"/>
    <property type="molecule type" value="Genomic_DNA"/>
</dbReference>
<dbReference type="PANTHER" id="PTHR45270">
    <property type="entry name" value="OS03G0832900 PROTEIN"/>
    <property type="match status" value="1"/>
</dbReference>
<accession>A0A2P6QZ95</accession>
<dbReference type="InterPro" id="IPR018253">
    <property type="entry name" value="DnaJ_domain_CS"/>
</dbReference>
<dbReference type="PRINTS" id="PR00625">
    <property type="entry name" value="JDOMAIN"/>
</dbReference>
<reference evidence="4 5" key="1">
    <citation type="journal article" date="2018" name="Nat. Genet.">
        <title>The Rosa genome provides new insights in the design of modern roses.</title>
        <authorList>
            <person name="Bendahmane M."/>
        </authorList>
    </citation>
    <scope>NUCLEOTIDE SEQUENCE [LARGE SCALE GENOMIC DNA]</scope>
    <source>
        <strain evidence="5">cv. Old Blush</strain>
    </source>
</reference>
<evidence type="ECO:0000256" key="1">
    <source>
        <dbReference type="SAM" id="MobiDB-lite"/>
    </source>
</evidence>
<dbReference type="SUPFAM" id="SSF46565">
    <property type="entry name" value="Chaperone J-domain"/>
    <property type="match status" value="1"/>
</dbReference>
<keyword evidence="5" id="KW-1185">Reference proteome</keyword>
<proteinExistence type="predicted"/>
<comment type="caution">
    <text evidence="4">The sequence shown here is derived from an EMBL/GenBank/DDBJ whole genome shotgun (WGS) entry which is preliminary data.</text>
</comment>
<feature type="region of interest" description="Disordered" evidence="1">
    <location>
        <begin position="248"/>
        <end position="277"/>
    </location>
</feature>
<evidence type="ECO:0000256" key="2">
    <source>
        <dbReference type="SAM" id="Phobius"/>
    </source>
</evidence>
<feature type="region of interest" description="Disordered" evidence="1">
    <location>
        <begin position="499"/>
        <end position="523"/>
    </location>
</feature>
<dbReference type="InterPro" id="IPR001623">
    <property type="entry name" value="DnaJ_domain"/>
</dbReference>
<feature type="compositionally biased region" description="Basic residues" evidence="1">
    <location>
        <begin position="575"/>
        <end position="585"/>
    </location>
</feature>
<dbReference type="PROSITE" id="PS00636">
    <property type="entry name" value="DNAJ_1"/>
    <property type="match status" value="1"/>
</dbReference>
<keyword evidence="2" id="KW-0472">Membrane</keyword>
<feature type="compositionally biased region" description="Polar residues" evidence="1">
    <location>
        <begin position="552"/>
        <end position="574"/>
    </location>
</feature>
<gene>
    <name evidence="4" type="ORF">RchiOBHm_Chr4g0426071</name>
</gene>